<evidence type="ECO:0000256" key="4">
    <source>
        <dbReference type="ARBA" id="ARBA00023125"/>
    </source>
</evidence>
<protein>
    <recommendedName>
        <fullName evidence="6">Mutator family transposase</fullName>
    </recommendedName>
</protein>
<dbReference type="RefSeq" id="WP_218148853.1">
    <property type="nucleotide sequence ID" value="NZ_FOUU01000005.1"/>
</dbReference>
<dbReference type="PANTHER" id="PTHR33217:SF8">
    <property type="entry name" value="MUTATOR FAMILY TRANSPOSASE"/>
    <property type="match status" value="1"/>
</dbReference>
<proteinExistence type="inferred from homology"/>
<evidence type="ECO:0000256" key="6">
    <source>
        <dbReference type="RuleBase" id="RU365089"/>
    </source>
</evidence>
<accession>A0A1I4UD98</accession>
<evidence type="ECO:0000256" key="2">
    <source>
        <dbReference type="ARBA" id="ARBA00010961"/>
    </source>
</evidence>
<dbReference type="AlphaFoldDB" id="A0A1I4UD98"/>
<keyword evidence="6" id="KW-0814">Transposable element</keyword>
<evidence type="ECO:0000256" key="5">
    <source>
        <dbReference type="ARBA" id="ARBA00023172"/>
    </source>
</evidence>
<evidence type="ECO:0000313" key="8">
    <source>
        <dbReference type="Proteomes" id="UP000199611"/>
    </source>
</evidence>
<reference evidence="7 8" key="1">
    <citation type="submission" date="2016-10" db="EMBL/GenBank/DDBJ databases">
        <authorList>
            <person name="de Groot N.N."/>
        </authorList>
    </citation>
    <scope>NUCLEOTIDE SEQUENCE [LARGE SCALE GENOMIC DNA]</scope>
    <source>
        <strain evidence="7 8">DSM 9990</strain>
    </source>
</reference>
<comment type="function">
    <text evidence="1 6">Required for the transposition of the insertion element.</text>
</comment>
<dbReference type="GO" id="GO:0004803">
    <property type="term" value="F:transposase activity"/>
    <property type="evidence" value="ECO:0007669"/>
    <property type="project" value="UniProtKB-UniRule"/>
</dbReference>
<evidence type="ECO:0000256" key="1">
    <source>
        <dbReference type="ARBA" id="ARBA00002190"/>
    </source>
</evidence>
<keyword evidence="8" id="KW-1185">Reference proteome</keyword>
<organism evidence="7 8">
    <name type="scientific">Thermodesulforhabdus norvegica</name>
    <dbReference type="NCBI Taxonomy" id="39841"/>
    <lineage>
        <taxon>Bacteria</taxon>
        <taxon>Pseudomonadati</taxon>
        <taxon>Thermodesulfobacteriota</taxon>
        <taxon>Syntrophobacteria</taxon>
        <taxon>Syntrophobacterales</taxon>
        <taxon>Thermodesulforhabdaceae</taxon>
        <taxon>Thermodesulforhabdus</taxon>
    </lineage>
</organism>
<dbReference type="Pfam" id="PF00872">
    <property type="entry name" value="Transposase_mut"/>
    <property type="match status" value="1"/>
</dbReference>
<dbReference type="STRING" id="39841.SAMN05660836_01796"/>
<keyword evidence="3 6" id="KW-0815">Transposition</keyword>
<sequence length="212" mass="24758">MTFNHDDILKLIEREREVKRVVKETIENLALEERRIYLEEHPETKGNGYYTRSLITRFGAVDDLKVPRVREGDFRPRIIPERRRASMDLGDVILSLFASGCSVRDISRFMEIIYGAYYSPASISRLTDVTAQEMEKWRNRPVKEEYFALYVDATFLNVRRGSVEKEPVYVVVGLNWDGTREVLGFWLFGSEGESAVNWQEIFGELIYVRGEM</sequence>
<dbReference type="EMBL" id="FOUU01000005">
    <property type="protein sequence ID" value="SFM86964.1"/>
    <property type="molecule type" value="Genomic_DNA"/>
</dbReference>
<dbReference type="GO" id="GO:0006313">
    <property type="term" value="P:DNA transposition"/>
    <property type="evidence" value="ECO:0007669"/>
    <property type="project" value="UniProtKB-UniRule"/>
</dbReference>
<keyword evidence="5 6" id="KW-0233">DNA recombination</keyword>
<gene>
    <name evidence="7" type="ORF">SAMN05660836_01796</name>
</gene>
<comment type="similarity">
    <text evidence="2 6">Belongs to the transposase mutator family.</text>
</comment>
<dbReference type="InterPro" id="IPR001207">
    <property type="entry name" value="Transposase_mutator"/>
</dbReference>
<name>A0A1I4UD98_9BACT</name>
<keyword evidence="4 6" id="KW-0238">DNA-binding</keyword>
<evidence type="ECO:0000256" key="3">
    <source>
        <dbReference type="ARBA" id="ARBA00022578"/>
    </source>
</evidence>
<dbReference type="GO" id="GO:0003677">
    <property type="term" value="F:DNA binding"/>
    <property type="evidence" value="ECO:0007669"/>
    <property type="project" value="UniProtKB-UniRule"/>
</dbReference>
<dbReference type="Proteomes" id="UP000199611">
    <property type="component" value="Unassembled WGS sequence"/>
</dbReference>
<evidence type="ECO:0000313" key="7">
    <source>
        <dbReference type="EMBL" id="SFM86964.1"/>
    </source>
</evidence>
<dbReference type="PANTHER" id="PTHR33217">
    <property type="entry name" value="TRANSPOSASE FOR INSERTION SEQUENCE ELEMENT IS1081"/>
    <property type="match status" value="1"/>
</dbReference>